<dbReference type="EMBL" id="RBAN01000001">
    <property type="protein sequence ID" value="RKN58690.1"/>
    <property type="molecule type" value="Genomic_DNA"/>
</dbReference>
<feature type="domain" description="Pyridoxamine 5'-phosphate oxidase N-terminal" evidence="2">
    <location>
        <begin position="4"/>
        <end position="124"/>
    </location>
</feature>
<dbReference type="InterPro" id="IPR012349">
    <property type="entry name" value="Split_barrel_FMN-bd"/>
</dbReference>
<dbReference type="NCBIfam" id="TIGR03618">
    <property type="entry name" value="Rv1155_F420"/>
    <property type="match status" value="1"/>
</dbReference>
<dbReference type="PANTHER" id="PTHR35176">
    <property type="entry name" value="HEME OXYGENASE HI_0854-RELATED"/>
    <property type="match status" value="1"/>
</dbReference>
<sequence>MGILTDEDLALLAEPQLAHVATIEPDGSPHVTPVWVDTDGEHILFNTVRGRVKYENLRRDPHVAISVADKADDFRTLWVKGTAELLSEGADAHIDRMAMKYLGQDTYPFRQPGEERVLVRVTPTHKLGRG</sequence>
<dbReference type="GO" id="GO:0070967">
    <property type="term" value="F:coenzyme F420 binding"/>
    <property type="evidence" value="ECO:0007669"/>
    <property type="project" value="TreeGrafter"/>
</dbReference>
<evidence type="ECO:0000256" key="1">
    <source>
        <dbReference type="ARBA" id="ARBA00023002"/>
    </source>
</evidence>
<keyword evidence="4" id="KW-1185">Reference proteome</keyword>
<dbReference type="GO" id="GO:0005829">
    <property type="term" value="C:cytosol"/>
    <property type="evidence" value="ECO:0007669"/>
    <property type="project" value="TreeGrafter"/>
</dbReference>
<reference evidence="3 4" key="1">
    <citation type="journal article" date="2015" name="Int. J. Syst. Evol. Microbiol.">
        <title>Micromonospora costi sp. nov., isolated from a leaf of Costus speciosus.</title>
        <authorList>
            <person name="Thawai C."/>
        </authorList>
    </citation>
    <scope>NUCLEOTIDE SEQUENCE [LARGE SCALE GENOMIC DNA]</scope>
    <source>
        <strain evidence="3 4">CS1-12</strain>
    </source>
</reference>
<dbReference type="AlphaFoldDB" id="A0A3B0AE16"/>
<keyword evidence="1" id="KW-0560">Oxidoreductase</keyword>
<name>A0A3B0AE16_9ACTN</name>
<dbReference type="Pfam" id="PF01243">
    <property type="entry name" value="PNPOx_N"/>
    <property type="match status" value="1"/>
</dbReference>
<dbReference type="OrthoDB" id="162914at2"/>
<proteinExistence type="predicted"/>
<comment type="caution">
    <text evidence="3">The sequence shown here is derived from an EMBL/GenBank/DDBJ whole genome shotgun (WGS) entry which is preliminary data.</text>
</comment>
<dbReference type="InterPro" id="IPR052019">
    <property type="entry name" value="F420H2_bilvrd_red/Heme_oxyg"/>
</dbReference>
<protein>
    <submittedName>
        <fullName evidence="3">PPOX class F420-dependent oxidoreductase</fullName>
    </submittedName>
</protein>
<dbReference type="InterPro" id="IPR011576">
    <property type="entry name" value="Pyridox_Oxase_N"/>
</dbReference>
<dbReference type="RefSeq" id="WP_120778849.1">
    <property type="nucleotide sequence ID" value="NZ_JBHLUP010000009.1"/>
</dbReference>
<dbReference type="PANTHER" id="PTHR35176:SF6">
    <property type="entry name" value="HEME OXYGENASE HI_0854-RELATED"/>
    <property type="match status" value="1"/>
</dbReference>
<dbReference type="GO" id="GO:0016627">
    <property type="term" value="F:oxidoreductase activity, acting on the CH-CH group of donors"/>
    <property type="evidence" value="ECO:0007669"/>
    <property type="project" value="TreeGrafter"/>
</dbReference>
<organism evidence="3 4">
    <name type="scientific">Micromonospora costi</name>
    <dbReference type="NCBI Taxonomy" id="1530042"/>
    <lineage>
        <taxon>Bacteria</taxon>
        <taxon>Bacillati</taxon>
        <taxon>Actinomycetota</taxon>
        <taxon>Actinomycetes</taxon>
        <taxon>Micromonosporales</taxon>
        <taxon>Micromonosporaceae</taxon>
        <taxon>Micromonospora</taxon>
    </lineage>
</organism>
<dbReference type="InterPro" id="IPR019920">
    <property type="entry name" value="F420-binding_dom_put"/>
</dbReference>
<evidence type="ECO:0000313" key="3">
    <source>
        <dbReference type="EMBL" id="RKN58690.1"/>
    </source>
</evidence>
<dbReference type="SUPFAM" id="SSF50475">
    <property type="entry name" value="FMN-binding split barrel"/>
    <property type="match status" value="1"/>
</dbReference>
<dbReference type="Gene3D" id="2.30.110.10">
    <property type="entry name" value="Electron Transport, Fmn-binding Protein, Chain A"/>
    <property type="match status" value="1"/>
</dbReference>
<gene>
    <name evidence="3" type="ORF">D7193_09235</name>
</gene>
<accession>A0A3B0AE16</accession>
<dbReference type="Proteomes" id="UP000279968">
    <property type="component" value="Unassembled WGS sequence"/>
</dbReference>
<evidence type="ECO:0000313" key="4">
    <source>
        <dbReference type="Proteomes" id="UP000279968"/>
    </source>
</evidence>
<evidence type="ECO:0000259" key="2">
    <source>
        <dbReference type="Pfam" id="PF01243"/>
    </source>
</evidence>